<evidence type="ECO:0000313" key="2">
    <source>
        <dbReference type="Proteomes" id="UP000015663"/>
    </source>
</evidence>
<comment type="caution">
    <text evidence="1">The sequence shown here is derived from an EMBL/GenBank/DDBJ whole genome shotgun (WGS) entry which is preliminary data.</text>
</comment>
<dbReference type="AlphaFoldDB" id="T2SR99"/>
<name>T2SR99_HELPX</name>
<accession>T2SR99</accession>
<dbReference type="Proteomes" id="UP000015663">
    <property type="component" value="Unassembled WGS sequence"/>
</dbReference>
<sequence>MAVAINTPLQVVAHQVQVAHQLQKPHQLKKMKQLAYQALAGVLWQAS</sequence>
<organism evidence="1 2">
    <name type="scientific">Helicobacter pylori PZ5080</name>
    <dbReference type="NCBI Taxonomy" id="1337394"/>
    <lineage>
        <taxon>Bacteria</taxon>
        <taxon>Pseudomonadati</taxon>
        <taxon>Campylobacterota</taxon>
        <taxon>Epsilonproteobacteria</taxon>
        <taxon>Campylobacterales</taxon>
        <taxon>Helicobacteraceae</taxon>
        <taxon>Helicobacter</taxon>
    </lineage>
</organism>
<gene>
    <name evidence="1" type="ORF">L934_02685</name>
</gene>
<protein>
    <submittedName>
        <fullName evidence="1">Uncharacterized protein</fullName>
    </submittedName>
</protein>
<reference evidence="1 2" key="1">
    <citation type="journal article" date="2013" name="Genome Announc.">
        <title>Draft Genome Sequences of Helicobacter pylori Strains Isolated from Regions of Low and High Gastric Cancer Risk in Colombia.</title>
        <authorList>
            <person name="Sheh A."/>
            <person name="Piazuelo M.B."/>
            <person name="Wilson K.T."/>
            <person name="Correa P."/>
            <person name="Fox J.G."/>
        </authorList>
    </citation>
    <scope>NUCLEOTIDE SEQUENCE [LARGE SCALE GENOMIC DNA]</scope>
    <source>
        <strain evidence="1 2">PZ5080</strain>
    </source>
</reference>
<dbReference type="EMBL" id="ASYV01000039">
    <property type="protein sequence ID" value="EQD95241.1"/>
    <property type="molecule type" value="Genomic_DNA"/>
</dbReference>
<proteinExistence type="predicted"/>
<evidence type="ECO:0000313" key="1">
    <source>
        <dbReference type="EMBL" id="EQD95241.1"/>
    </source>
</evidence>